<keyword evidence="10" id="KW-1185">Reference proteome</keyword>
<evidence type="ECO:0000256" key="3">
    <source>
        <dbReference type="ARBA" id="ARBA00022793"/>
    </source>
</evidence>
<dbReference type="GO" id="GO:0030170">
    <property type="term" value="F:pyridoxal phosphate binding"/>
    <property type="evidence" value="ECO:0007669"/>
    <property type="project" value="InterPro"/>
</dbReference>
<proteinExistence type="inferred from homology"/>
<evidence type="ECO:0000313" key="9">
    <source>
        <dbReference type="EMBL" id="RBO85605.1"/>
    </source>
</evidence>
<dbReference type="SUPFAM" id="SSF53383">
    <property type="entry name" value="PLP-dependent transferases"/>
    <property type="match status" value="1"/>
</dbReference>
<name>A0A366D6L4_9NOCA</name>
<dbReference type="Gene3D" id="3.40.640.10">
    <property type="entry name" value="Type I PLP-dependent aspartate aminotransferase-like (Major domain)"/>
    <property type="match status" value="1"/>
</dbReference>
<dbReference type="STRING" id="1210090.GCA_001613185_03856"/>
<keyword evidence="3" id="KW-0210">Decarboxylase</keyword>
<protein>
    <submittedName>
        <fullName evidence="9">L-2,4-diaminobutyrate decarboxylase</fullName>
    </submittedName>
</protein>
<keyword evidence="4 6" id="KW-0663">Pyridoxal phosphate</keyword>
<dbReference type="InterPro" id="IPR015424">
    <property type="entry name" value="PyrdxlP-dep_Trfase"/>
</dbReference>
<evidence type="ECO:0000256" key="4">
    <source>
        <dbReference type="ARBA" id="ARBA00022898"/>
    </source>
</evidence>
<evidence type="ECO:0000256" key="2">
    <source>
        <dbReference type="ARBA" id="ARBA00009533"/>
    </source>
</evidence>
<dbReference type="Gene3D" id="3.90.1150.170">
    <property type="match status" value="1"/>
</dbReference>
<evidence type="ECO:0000256" key="8">
    <source>
        <dbReference type="SAM" id="MobiDB-lite"/>
    </source>
</evidence>
<dbReference type="InterPro" id="IPR015421">
    <property type="entry name" value="PyrdxlP-dep_Trfase_major"/>
</dbReference>
<dbReference type="GO" id="GO:0019752">
    <property type="term" value="P:carboxylic acid metabolic process"/>
    <property type="evidence" value="ECO:0007669"/>
    <property type="project" value="InterPro"/>
</dbReference>
<dbReference type="GO" id="GO:0004058">
    <property type="term" value="F:aromatic-L-amino-acid decarboxylase activity"/>
    <property type="evidence" value="ECO:0007669"/>
    <property type="project" value="UniProtKB-ARBA"/>
</dbReference>
<keyword evidence="5 7" id="KW-0456">Lyase</keyword>
<dbReference type="AlphaFoldDB" id="A0A366D6L4"/>
<feature type="modified residue" description="N6-(pyridoxal phosphate)lysine" evidence="6">
    <location>
        <position position="327"/>
    </location>
</feature>
<dbReference type="PANTHER" id="PTHR45677:SF8">
    <property type="entry name" value="CYSTEINE SULFINIC ACID DECARBOXYLASE"/>
    <property type="match status" value="1"/>
</dbReference>
<dbReference type="Pfam" id="PF00282">
    <property type="entry name" value="Pyridoxal_deC"/>
    <property type="match status" value="1"/>
</dbReference>
<dbReference type="GO" id="GO:0005737">
    <property type="term" value="C:cytoplasm"/>
    <property type="evidence" value="ECO:0007669"/>
    <property type="project" value="TreeGrafter"/>
</dbReference>
<dbReference type="Proteomes" id="UP000252586">
    <property type="component" value="Unassembled WGS sequence"/>
</dbReference>
<comment type="cofactor">
    <cofactor evidence="1 6 7">
        <name>pyridoxal 5'-phosphate</name>
        <dbReference type="ChEBI" id="CHEBI:597326"/>
    </cofactor>
</comment>
<reference evidence="9 10" key="1">
    <citation type="submission" date="2018-06" db="EMBL/GenBank/DDBJ databases">
        <title>Genomic Encyclopedia of Type Strains, Phase IV (KMG-IV): sequencing the most valuable type-strain genomes for metagenomic binning, comparative biology and taxonomic classification.</title>
        <authorList>
            <person name="Goeker M."/>
        </authorList>
    </citation>
    <scope>NUCLEOTIDE SEQUENCE [LARGE SCALE GENOMIC DNA]</scope>
    <source>
        <strain evidence="9 10">DSM 44599</strain>
    </source>
</reference>
<sequence>MQSDVIVGLSVSHESTSPWGRPSKFADPGDGWTAAGSGLAQLAAAVSDHRHHRAPLPPGDPAEVLTVVAEALGPERIPDSGLGEPAALARLADLIAAYGLDLTHTLCAAHLQPPPLTVAVVADALASATNASLDTYDSGPATLAIEKWAVSALARLAGLPESAGGVFGPGGSYSNLLAMLIARDYSAAQLGIDIRQNGVSALPRPVVLCSRVAHFSVHRACAALGLGEAAAIPVPVDSEHRMIPEALEQILTELAESHTPVAVVATAGTTDFGSVDPLPEIAEITARHNVWFHVDAAYGFGSLFSDNLAGLLTGIERADSVTLDLHKVGWQPAAASVLLLADQERFASLSRSVAYLNPDDDVEAGFGGLLGQTLQTTRRPDVLKVAATFLAYGREGLGEMLDTCHELARFAERRIGTELQLELVAPVTMTTVVFRYRCEDLDLDQVNAELRRRLISSGKALIGRTQVRIHGEGEPRTCLKLTLLNPESSEQDIDSLFDELLRVGLEVESEGLNTERDEMVKIHE</sequence>
<dbReference type="PANTHER" id="PTHR45677">
    <property type="entry name" value="GLUTAMATE DECARBOXYLASE-RELATED"/>
    <property type="match status" value="1"/>
</dbReference>
<evidence type="ECO:0000256" key="6">
    <source>
        <dbReference type="PIRSR" id="PIRSR602129-50"/>
    </source>
</evidence>
<comment type="similarity">
    <text evidence="2 7">Belongs to the group II decarboxylase family.</text>
</comment>
<evidence type="ECO:0000256" key="7">
    <source>
        <dbReference type="RuleBase" id="RU000382"/>
    </source>
</evidence>
<organism evidence="9 10">
    <name type="scientific">Nocardia puris</name>
    <dbReference type="NCBI Taxonomy" id="208602"/>
    <lineage>
        <taxon>Bacteria</taxon>
        <taxon>Bacillati</taxon>
        <taxon>Actinomycetota</taxon>
        <taxon>Actinomycetes</taxon>
        <taxon>Mycobacteriales</taxon>
        <taxon>Nocardiaceae</taxon>
        <taxon>Nocardia</taxon>
    </lineage>
</organism>
<accession>A0A366D6L4</accession>
<feature type="region of interest" description="Disordered" evidence="8">
    <location>
        <begin position="1"/>
        <end position="30"/>
    </location>
</feature>
<evidence type="ECO:0000313" key="10">
    <source>
        <dbReference type="Proteomes" id="UP000252586"/>
    </source>
</evidence>
<dbReference type="InterPro" id="IPR015422">
    <property type="entry name" value="PyrdxlP-dep_Trfase_small"/>
</dbReference>
<evidence type="ECO:0000256" key="1">
    <source>
        <dbReference type="ARBA" id="ARBA00001933"/>
    </source>
</evidence>
<gene>
    <name evidence="9" type="ORF">DFR74_114148</name>
</gene>
<dbReference type="Gene3D" id="3.90.1150.10">
    <property type="entry name" value="Aspartate Aminotransferase, domain 1"/>
    <property type="match status" value="1"/>
</dbReference>
<evidence type="ECO:0000256" key="5">
    <source>
        <dbReference type="ARBA" id="ARBA00023239"/>
    </source>
</evidence>
<comment type="caution">
    <text evidence="9">The sequence shown here is derived from an EMBL/GenBank/DDBJ whole genome shotgun (WGS) entry which is preliminary data.</text>
</comment>
<dbReference type="InterPro" id="IPR002129">
    <property type="entry name" value="PyrdxlP-dep_de-COase"/>
</dbReference>
<dbReference type="EMBL" id="QNRE01000014">
    <property type="protein sequence ID" value="RBO85605.1"/>
    <property type="molecule type" value="Genomic_DNA"/>
</dbReference>